<evidence type="ECO:0000313" key="6">
    <source>
        <dbReference type="Proteomes" id="UP001347796"/>
    </source>
</evidence>
<organism evidence="5 6">
    <name type="scientific">Patella caerulea</name>
    <name type="common">Rayed Mediterranean limpet</name>
    <dbReference type="NCBI Taxonomy" id="87958"/>
    <lineage>
        <taxon>Eukaryota</taxon>
        <taxon>Metazoa</taxon>
        <taxon>Spiralia</taxon>
        <taxon>Lophotrochozoa</taxon>
        <taxon>Mollusca</taxon>
        <taxon>Gastropoda</taxon>
        <taxon>Patellogastropoda</taxon>
        <taxon>Patelloidea</taxon>
        <taxon>Patellidae</taxon>
        <taxon>Patella</taxon>
    </lineage>
</organism>
<feature type="domain" description="RanBP2-type" evidence="4">
    <location>
        <begin position="14"/>
        <end position="33"/>
    </location>
</feature>
<evidence type="ECO:0000256" key="2">
    <source>
        <dbReference type="ARBA" id="ARBA00022771"/>
    </source>
</evidence>
<keyword evidence="2" id="KW-0863">Zinc-finger</keyword>
<sequence length="67" mass="7943">MASKDRDSEDITAWECQKCTYINSKWPEYCELCFTENKYYSHQKTPVDEKGDLGKLINKYKLTDILI</sequence>
<dbReference type="AlphaFoldDB" id="A0AAN8JHI6"/>
<dbReference type="InterPro" id="IPR036443">
    <property type="entry name" value="Znf_RanBP2_sf"/>
</dbReference>
<comment type="caution">
    <text evidence="5">The sequence shown here is derived from an EMBL/GenBank/DDBJ whole genome shotgun (WGS) entry which is preliminary data.</text>
</comment>
<keyword evidence="3" id="KW-0862">Zinc</keyword>
<dbReference type="SUPFAM" id="SSF90209">
    <property type="entry name" value="Ran binding protein zinc finger-like"/>
    <property type="match status" value="1"/>
</dbReference>
<evidence type="ECO:0000256" key="3">
    <source>
        <dbReference type="ARBA" id="ARBA00022833"/>
    </source>
</evidence>
<dbReference type="EMBL" id="JAZGQO010000010">
    <property type="protein sequence ID" value="KAK6176454.1"/>
    <property type="molecule type" value="Genomic_DNA"/>
</dbReference>
<dbReference type="Proteomes" id="UP001347796">
    <property type="component" value="Unassembled WGS sequence"/>
</dbReference>
<gene>
    <name evidence="5" type="ORF">SNE40_014739</name>
</gene>
<dbReference type="Gene3D" id="2.30.30.380">
    <property type="entry name" value="Zn-finger domain of Sec23/24"/>
    <property type="match status" value="1"/>
</dbReference>
<keyword evidence="1" id="KW-0479">Metal-binding</keyword>
<dbReference type="PROSITE" id="PS01358">
    <property type="entry name" value="ZF_RANBP2_1"/>
    <property type="match status" value="1"/>
</dbReference>
<proteinExistence type="predicted"/>
<dbReference type="GO" id="GO:0008270">
    <property type="term" value="F:zinc ion binding"/>
    <property type="evidence" value="ECO:0007669"/>
    <property type="project" value="UniProtKB-KW"/>
</dbReference>
<protein>
    <recommendedName>
        <fullName evidence="4">RanBP2-type domain-containing protein</fullName>
    </recommendedName>
</protein>
<name>A0AAN8JHI6_PATCE</name>
<evidence type="ECO:0000256" key="1">
    <source>
        <dbReference type="ARBA" id="ARBA00022723"/>
    </source>
</evidence>
<accession>A0AAN8JHI6</accession>
<dbReference type="InterPro" id="IPR001876">
    <property type="entry name" value="Znf_RanBP2"/>
</dbReference>
<evidence type="ECO:0000259" key="4">
    <source>
        <dbReference type="PROSITE" id="PS01358"/>
    </source>
</evidence>
<evidence type="ECO:0000313" key="5">
    <source>
        <dbReference type="EMBL" id="KAK6176454.1"/>
    </source>
</evidence>
<keyword evidence="6" id="KW-1185">Reference proteome</keyword>
<reference evidence="5 6" key="1">
    <citation type="submission" date="2024-01" db="EMBL/GenBank/DDBJ databases">
        <title>The genome of the rayed Mediterranean limpet Patella caerulea (Linnaeus, 1758).</title>
        <authorList>
            <person name="Anh-Thu Weber A."/>
            <person name="Halstead-Nussloch G."/>
        </authorList>
    </citation>
    <scope>NUCLEOTIDE SEQUENCE [LARGE SCALE GENOMIC DNA]</scope>
    <source>
        <strain evidence="5">AATW-2023a</strain>
        <tissue evidence="5">Whole specimen</tissue>
    </source>
</reference>